<gene>
    <name evidence="8" type="primary">pth</name>
    <name evidence="11" type="ORF">TCEL_02153</name>
</gene>
<proteinExistence type="inferred from homology"/>
<organism evidence="11 12">
    <name type="scientific">Thermobrachium celere DSM 8682</name>
    <dbReference type="NCBI Taxonomy" id="941824"/>
    <lineage>
        <taxon>Bacteria</taxon>
        <taxon>Bacillati</taxon>
        <taxon>Bacillota</taxon>
        <taxon>Clostridia</taxon>
        <taxon>Eubacteriales</taxon>
        <taxon>Clostridiaceae</taxon>
        <taxon>Thermobrachium</taxon>
    </lineage>
</organism>
<feature type="site" description="Stabilizes the basic form of H active site to accept a proton" evidence="8">
    <location>
        <position position="91"/>
    </location>
</feature>
<evidence type="ECO:0000256" key="2">
    <source>
        <dbReference type="ARBA" id="ARBA00022555"/>
    </source>
</evidence>
<evidence type="ECO:0000256" key="7">
    <source>
        <dbReference type="ARBA" id="ARBA00050038"/>
    </source>
</evidence>
<comment type="caution">
    <text evidence="11">The sequence shown here is derived from an EMBL/GenBank/DDBJ whole genome shotgun (WGS) entry which is preliminary data.</text>
</comment>
<dbReference type="PROSITE" id="PS01195">
    <property type="entry name" value="PEPT_TRNA_HYDROL_1"/>
    <property type="match status" value="1"/>
</dbReference>
<evidence type="ECO:0000256" key="9">
    <source>
        <dbReference type="RuleBase" id="RU000673"/>
    </source>
</evidence>
<feature type="site" description="Discriminates between blocked and unblocked aminoacyl-tRNA" evidence="8">
    <location>
        <position position="9"/>
    </location>
</feature>
<comment type="subunit">
    <text evidence="8">Monomer.</text>
</comment>
<evidence type="ECO:0000256" key="6">
    <source>
        <dbReference type="ARBA" id="ARBA00048707"/>
    </source>
</evidence>
<dbReference type="SUPFAM" id="SSF53178">
    <property type="entry name" value="Peptidyl-tRNA hydrolase-like"/>
    <property type="match status" value="1"/>
</dbReference>
<dbReference type="GO" id="GO:0004045">
    <property type="term" value="F:peptidyl-tRNA hydrolase activity"/>
    <property type="evidence" value="ECO:0007669"/>
    <property type="project" value="UniProtKB-UniRule"/>
</dbReference>
<dbReference type="FunFam" id="3.40.50.1470:FF:000001">
    <property type="entry name" value="Peptidyl-tRNA hydrolase"/>
    <property type="match status" value="1"/>
</dbReference>
<dbReference type="Proteomes" id="UP000014923">
    <property type="component" value="Unassembled WGS sequence"/>
</dbReference>
<dbReference type="AlphaFoldDB" id="R7RUM0"/>
<comment type="catalytic activity">
    <reaction evidence="6 8 9">
        <text>an N-acyl-L-alpha-aminoacyl-tRNA + H2O = an N-acyl-L-amino acid + a tRNA + H(+)</text>
        <dbReference type="Rhea" id="RHEA:54448"/>
        <dbReference type="Rhea" id="RHEA-COMP:10123"/>
        <dbReference type="Rhea" id="RHEA-COMP:13883"/>
        <dbReference type="ChEBI" id="CHEBI:15377"/>
        <dbReference type="ChEBI" id="CHEBI:15378"/>
        <dbReference type="ChEBI" id="CHEBI:59874"/>
        <dbReference type="ChEBI" id="CHEBI:78442"/>
        <dbReference type="ChEBI" id="CHEBI:138191"/>
        <dbReference type="EC" id="3.1.1.29"/>
    </reaction>
</comment>
<reference evidence="11" key="1">
    <citation type="submission" date="2013-03" db="EMBL/GenBank/DDBJ databases">
        <title>Draft genome sequence of the hydrogen-ethanol-producing anaerobic alkalithermophilic Caloramator celere.</title>
        <authorList>
            <person name="Ciranna A."/>
            <person name="Larjo A."/>
            <person name="Kivisto A."/>
            <person name="Santala V."/>
            <person name="Roos C."/>
            <person name="Karp M."/>
        </authorList>
    </citation>
    <scope>NUCLEOTIDE SEQUENCE [LARGE SCALE GENOMIC DNA]</scope>
    <source>
        <strain evidence="11">DSM 8682</strain>
    </source>
</reference>
<accession>R7RUM0</accession>
<feature type="binding site" evidence="8">
    <location>
        <position position="66"/>
    </location>
    <ligand>
        <name>tRNA</name>
        <dbReference type="ChEBI" id="CHEBI:17843"/>
    </ligand>
</feature>
<dbReference type="GO" id="GO:0005737">
    <property type="term" value="C:cytoplasm"/>
    <property type="evidence" value="ECO:0007669"/>
    <property type="project" value="UniProtKB-SubCell"/>
</dbReference>
<dbReference type="CDD" id="cd00462">
    <property type="entry name" value="PTH"/>
    <property type="match status" value="1"/>
</dbReference>
<dbReference type="Gene3D" id="3.40.50.1470">
    <property type="entry name" value="Peptidyl-tRNA hydrolase"/>
    <property type="match status" value="1"/>
</dbReference>
<evidence type="ECO:0000256" key="1">
    <source>
        <dbReference type="ARBA" id="ARBA00013260"/>
    </source>
</evidence>
<comment type="function">
    <text evidence="8">Hydrolyzes ribosome-free peptidyl-tRNAs (with 1 or more amino acids incorporated), which drop off the ribosome during protein synthesis, or as a result of ribosome stalling.</text>
</comment>
<evidence type="ECO:0000256" key="5">
    <source>
        <dbReference type="ARBA" id="ARBA00038063"/>
    </source>
</evidence>
<keyword evidence="12" id="KW-1185">Reference proteome</keyword>
<dbReference type="OrthoDB" id="9800507at2"/>
<comment type="subcellular location">
    <subcellularLocation>
        <location evidence="8">Cytoplasm</location>
    </subcellularLocation>
</comment>
<dbReference type="EMBL" id="CAVN010000111">
    <property type="protein sequence ID" value="CDF59085.1"/>
    <property type="molecule type" value="Genomic_DNA"/>
</dbReference>
<evidence type="ECO:0000313" key="11">
    <source>
        <dbReference type="EMBL" id="CDF59085.1"/>
    </source>
</evidence>
<dbReference type="HOGENOM" id="CLU_062456_4_1_9"/>
<evidence type="ECO:0000313" key="12">
    <source>
        <dbReference type="Proteomes" id="UP000014923"/>
    </source>
</evidence>
<dbReference type="NCBIfam" id="TIGR00447">
    <property type="entry name" value="pth"/>
    <property type="match status" value="1"/>
</dbReference>
<sequence length="189" mass="20961">MKLVVGLGNPGREYENTRHNVGFDVIDHLADSVCTNVNKIKFKGLVGEFLYEGEKIILLKPSTFMNLSGESVREAKEFYKLNVEDIIVVYDDIAIDVGRIRIRPSGSDGGHNGIKNIIYQLNNDKFPRVRVGIGAPKADLVSHVLGKFTPEERKIVDEVIKVSSDAVLEIIKNGVQSAMNKFNGYSALK</sequence>
<protein>
    <recommendedName>
        <fullName evidence="7 8">Peptidyl-tRNA hydrolase</fullName>
        <shortName evidence="8">Pth</shortName>
        <ecNumber evidence="1 8">3.1.1.29</ecNumber>
    </recommendedName>
</protein>
<dbReference type="HAMAP" id="MF_00083">
    <property type="entry name" value="Pept_tRNA_hydro_bact"/>
    <property type="match status" value="1"/>
</dbReference>
<dbReference type="PROSITE" id="PS01196">
    <property type="entry name" value="PEPT_TRNA_HYDROL_2"/>
    <property type="match status" value="1"/>
</dbReference>
<evidence type="ECO:0000256" key="10">
    <source>
        <dbReference type="RuleBase" id="RU004320"/>
    </source>
</evidence>
<dbReference type="EC" id="3.1.1.29" evidence="1 8"/>
<evidence type="ECO:0000256" key="4">
    <source>
        <dbReference type="ARBA" id="ARBA00022884"/>
    </source>
</evidence>
<dbReference type="InterPro" id="IPR036416">
    <property type="entry name" value="Pept_tRNA_hydro_sf"/>
</dbReference>
<dbReference type="PANTHER" id="PTHR17224:SF1">
    <property type="entry name" value="PEPTIDYL-TRNA HYDROLASE"/>
    <property type="match status" value="1"/>
</dbReference>
<name>R7RUM0_9CLOT</name>
<keyword evidence="8" id="KW-0963">Cytoplasm</keyword>
<keyword evidence="3 8" id="KW-0378">Hydrolase</keyword>
<keyword evidence="4 8" id="KW-0694">RNA-binding</keyword>
<dbReference type="RefSeq" id="WP_018664336.1">
    <property type="nucleotide sequence ID" value="NZ_HF952022.1"/>
</dbReference>
<feature type="binding site" evidence="8">
    <location>
        <position position="64"/>
    </location>
    <ligand>
        <name>tRNA</name>
        <dbReference type="ChEBI" id="CHEBI:17843"/>
    </ligand>
</feature>
<feature type="binding site" evidence="8">
    <location>
        <position position="14"/>
    </location>
    <ligand>
        <name>tRNA</name>
        <dbReference type="ChEBI" id="CHEBI:17843"/>
    </ligand>
</feature>
<dbReference type="PANTHER" id="PTHR17224">
    <property type="entry name" value="PEPTIDYL-TRNA HYDROLASE"/>
    <property type="match status" value="1"/>
</dbReference>
<feature type="active site" description="Proton acceptor" evidence="8">
    <location>
        <position position="19"/>
    </location>
</feature>
<dbReference type="GO" id="GO:0072344">
    <property type="term" value="P:rescue of stalled ribosome"/>
    <property type="evidence" value="ECO:0007669"/>
    <property type="project" value="UniProtKB-UniRule"/>
</dbReference>
<dbReference type="GO" id="GO:0006515">
    <property type="term" value="P:protein quality control for misfolded or incompletely synthesized proteins"/>
    <property type="evidence" value="ECO:0007669"/>
    <property type="project" value="UniProtKB-UniRule"/>
</dbReference>
<comment type="similarity">
    <text evidence="5 8 10">Belongs to the PTH family.</text>
</comment>
<dbReference type="eggNOG" id="COG0193">
    <property type="taxonomic scope" value="Bacteria"/>
</dbReference>
<dbReference type="Pfam" id="PF01195">
    <property type="entry name" value="Pept_tRNA_hydro"/>
    <property type="match status" value="1"/>
</dbReference>
<comment type="function">
    <text evidence="8">Catalyzes the release of premature peptidyl moieties from peptidyl-tRNA molecules trapped in stalled 50S ribosomal subunits, and thus maintains levels of free tRNAs and 50S ribosomes.</text>
</comment>
<evidence type="ECO:0000256" key="8">
    <source>
        <dbReference type="HAMAP-Rule" id="MF_00083"/>
    </source>
</evidence>
<feature type="binding site" evidence="8">
    <location>
        <position position="112"/>
    </location>
    <ligand>
        <name>tRNA</name>
        <dbReference type="ChEBI" id="CHEBI:17843"/>
    </ligand>
</feature>
<dbReference type="InterPro" id="IPR018171">
    <property type="entry name" value="Pept_tRNA_hydro_CS"/>
</dbReference>
<dbReference type="InterPro" id="IPR001328">
    <property type="entry name" value="Pept_tRNA_hydro"/>
</dbReference>
<dbReference type="GO" id="GO:0000049">
    <property type="term" value="F:tRNA binding"/>
    <property type="evidence" value="ECO:0007669"/>
    <property type="project" value="UniProtKB-UniRule"/>
</dbReference>
<evidence type="ECO:0000256" key="3">
    <source>
        <dbReference type="ARBA" id="ARBA00022801"/>
    </source>
</evidence>
<keyword evidence="2 8" id="KW-0820">tRNA-binding</keyword>